<organism evidence="1 2">
    <name type="scientific">Streptomyces violaceusniger (strain Tu 4113)</name>
    <dbReference type="NCBI Taxonomy" id="653045"/>
    <lineage>
        <taxon>Bacteria</taxon>
        <taxon>Bacillati</taxon>
        <taxon>Actinomycetota</taxon>
        <taxon>Actinomycetes</taxon>
        <taxon>Kitasatosporales</taxon>
        <taxon>Streptomycetaceae</taxon>
        <taxon>Streptomyces</taxon>
        <taxon>Streptomyces violaceusniger group</taxon>
    </lineage>
</organism>
<protein>
    <submittedName>
        <fullName evidence="1">Uncharacterized protein</fullName>
    </submittedName>
</protein>
<accession>G2PHJ6</accession>
<reference evidence="1" key="1">
    <citation type="submission" date="2011-08" db="EMBL/GenBank/DDBJ databases">
        <title>Complete sequence of plasmid 2 of Streptomyces violaceusniger Tu 4113.</title>
        <authorList>
            <consortium name="US DOE Joint Genome Institute"/>
            <person name="Lucas S."/>
            <person name="Han J."/>
            <person name="Lapidus A."/>
            <person name="Cheng J.-F."/>
            <person name="Goodwin L."/>
            <person name="Pitluck S."/>
            <person name="Peters L."/>
            <person name="Ivanova N."/>
            <person name="Daligault H."/>
            <person name="Detter J.C."/>
            <person name="Han C."/>
            <person name="Tapia R."/>
            <person name="Land M."/>
            <person name="Hauser L."/>
            <person name="Kyrpides N."/>
            <person name="Ivanova N."/>
            <person name="Pagani I."/>
            <person name="Hagen A."/>
            <person name="Katz L."/>
            <person name="Fiedler H.-P."/>
            <person name="Keasling J."/>
            <person name="Fortman J."/>
            <person name="Woyke T."/>
        </authorList>
    </citation>
    <scope>NUCLEOTIDE SEQUENCE [LARGE SCALE GENOMIC DNA]</scope>
    <source>
        <strain evidence="1">Tu 4113</strain>
        <plasmid evidence="1">pSTRVI02</plasmid>
    </source>
</reference>
<dbReference type="EMBL" id="CP002996">
    <property type="protein sequence ID" value="AEM88999.1"/>
    <property type="molecule type" value="Genomic_DNA"/>
</dbReference>
<dbReference type="KEGG" id="svl:Strvi_0226"/>
<gene>
    <name evidence="1" type="ORF">Strvi_0226</name>
</gene>
<sequence>MAGCGTSCRRLRGENGVKVEPDCCGGCVVSIDPASLPSGDGITEAKAKEIADAAAKAAVDAYAAKDTNGGITEAKAKEIADAAAKAAIDEYAKNNPGGGITEAKAKEIADAAAKAAIDEYAKNNPGGGETPEGAQAKADKALTDAKAYTDQAKAAAEKCCEKNTGDIKTLNDTYTTHLANCHTRKTITDGVTPEKGWEIEKVELNIVNGVHSAFIRFNRSGDNIESKGADFVDEKGIHNQGNIVPDLLIAKVGEEWQPTETFLENASTAYGSGSVRIHGPGAQAGEVYLVDWTFNAPLQTGHALRFDWTFVKDPKCAAGGGDNPGPGPTPGGVTEDQVKDIVQKAINDRIALYPSGYADNFDNTELRSRDWISLAPEVAVKLKVPPSRKVLVTTCMTSRNTAIREQTYQSVEIKAPDGTVVLEPGDSRSVTISSDQTEEAQSACYALRVDFTKIADGKVKAGDEVTFTVQNRKALDATQNGGGDGVSTVLDRNITVVSIVEADAS</sequence>
<keyword evidence="2" id="KW-1185">Reference proteome</keyword>
<proteinExistence type="predicted"/>
<dbReference type="RefSeq" id="WP_014043934.1">
    <property type="nucleotide sequence ID" value="NC_015952.1"/>
</dbReference>
<dbReference type="HOGENOM" id="CLU_539600_0_0_11"/>
<dbReference type="AlphaFoldDB" id="G2PHJ6"/>
<evidence type="ECO:0000313" key="2">
    <source>
        <dbReference type="Proteomes" id="UP000008703"/>
    </source>
</evidence>
<name>G2PHJ6_STRV4</name>
<evidence type="ECO:0000313" key="1">
    <source>
        <dbReference type="EMBL" id="AEM88999.1"/>
    </source>
</evidence>
<dbReference type="Proteomes" id="UP000008703">
    <property type="component" value="Plasmid pSTRVI02"/>
</dbReference>
<keyword evidence="1" id="KW-0614">Plasmid</keyword>
<geneLocation type="plasmid" evidence="1 2">
    <name>pSTRVI02</name>
</geneLocation>